<dbReference type="Pfam" id="PF00884">
    <property type="entry name" value="Sulfatase"/>
    <property type="match status" value="1"/>
</dbReference>
<dbReference type="PANTHER" id="PTHR30443:SF2">
    <property type="entry name" value="PHOSPHOETHANOLAMINE TRANSFERASE EPTC"/>
    <property type="match status" value="1"/>
</dbReference>
<dbReference type="GO" id="GO:0016787">
    <property type="term" value="F:hydrolase activity"/>
    <property type="evidence" value="ECO:0007669"/>
    <property type="project" value="UniProtKB-KW"/>
</dbReference>
<dbReference type="InterPro" id="IPR040423">
    <property type="entry name" value="PEA_transferase"/>
</dbReference>
<dbReference type="InterPro" id="IPR017850">
    <property type="entry name" value="Alkaline_phosphatase_core_sf"/>
</dbReference>
<evidence type="ECO:0000313" key="2">
    <source>
        <dbReference type="EMBL" id="TXC66693.1"/>
    </source>
</evidence>
<dbReference type="SUPFAM" id="SSF53649">
    <property type="entry name" value="Alkaline phosphatase-like"/>
    <property type="match status" value="1"/>
</dbReference>
<dbReference type="GO" id="GO:0009244">
    <property type="term" value="P:lipopolysaccharide core region biosynthetic process"/>
    <property type="evidence" value="ECO:0007669"/>
    <property type="project" value="TreeGrafter"/>
</dbReference>
<gene>
    <name evidence="2" type="ORF">FSC37_15375</name>
</gene>
<keyword evidence="2" id="KW-0378">Hydrolase</keyword>
<dbReference type="GO" id="GO:0016776">
    <property type="term" value="F:phosphotransferase activity, phosphate group as acceptor"/>
    <property type="evidence" value="ECO:0007669"/>
    <property type="project" value="TreeGrafter"/>
</dbReference>
<organism evidence="2 3">
    <name type="scientific">Piscinibacter aquaticus</name>
    <dbReference type="NCBI Taxonomy" id="392597"/>
    <lineage>
        <taxon>Bacteria</taxon>
        <taxon>Pseudomonadati</taxon>
        <taxon>Pseudomonadota</taxon>
        <taxon>Betaproteobacteria</taxon>
        <taxon>Burkholderiales</taxon>
        <taxon>Sphaerotilaceae</taxon>
        <taxon>Piscinibacter</taxon>
    </lineage>
</organism>
<dbReference type="Proteomes" id="UP000321832">
    <property type="component" value="Unassembled WGS sequence"/>
</dbReference>
<accession>A0A5C6U0X6</accession>
<dbReference type="EMBL" id="VOPW01000001">
    <property type="protein sequence ID" value="TXC66693.1"/>
    <property type="molecule type" value="Genomic_DNA"/>
</dbReference>
<reference evidence="2 3" key="1">
    <citation type="submission" date="2019-08" db="EMBL/GenBank/DDBJ databases">
        <authorList>
            <person name="Khan S.A."/>
            <person name="Jeon C.O."/>
            <person name="Jeong S.E."/>
        </authorList>
    </citation>
    <scope>NUCLEOTIDE SEQUENCE [LARGE SCALE GENOMIC DNA]</scope>
    <source>
        <strain evidence="3">IMCC1728</strain>
    </source>
</reference>
<sequence length="217" mass="23725">MPALADTVEMINRRPGRGGESLDGELLDEVGRAIADPSPRKLLVVHLMGAHPHYGLRRPPGDNPFAGRDDAVERQLRDAGRSAWTREARNDYDAALRYHDSVLSDLLKSLQGGAATGGRAAWMYLSDHGQEVGHELDRAGHSAVTAAGYRIPALIWRSEPIDAAIATRPFRADWAAWTVAELLGLRWSGADDSRNVLAGAYRWQAPRLGAQVASFER</sequence>
<comment type="caution">
    <text evidence="2">The sequence shown here is derived from an EMBL/GenBank/DDBJ whole genome shotgun (WGS) entry which is preliminary data.</text>
</comment>
<protein>
    <submittedName>
        <fullName evidence="2">Sulfatase-like hydrolase/transferase</fullName>
    </submittedName>
</protein>
<proteinExistence type="predicted"/>
<evidence type="ECO:0000259" key="1">
    <source>
        <dbReference type="Pfam" id="PF00884"/>
    </source>
</evidence>
<dbReference type="InterPro" id="IPR000917">
    <property type="entry name" value="Sulfatase_N"/>
</dbReference>
<dbReference type="PANTHER" id="PTHR30443">
    <property type="entry name" value="INNER MEMBRANE PROTEIN"/>
    <property type="match status" value="1"/>
</dbReference>
<evidence type="ECO:0000313" key="3">
    <source>
        <dbReference type="Proteomes" id="UP000321832"/>
    </source>
</evidence>
<dbReference type="Gene3D" id="3.40.720.10">
    <property type="entry name" value="Alkaline Phosphatase, subunit A"/>
    <property type="match status" value="1"/>
</dbReference>
<dbReference type="AlphaFoldDB" id="A0A5C6U0X6"/>
<keyword evidence="3" id="KW-1185">Reference proteome</keyword>
<name>A0A5C6U0X6_9BURK</name>
<keyword evidence="2" id="KW-0808">Transferase</keyword>
<feature type="domain" description="Sulfatase N-terminal" evidence="1">
    <location>
        <begin position="13"/>
        <end position="163"/>
    </location>
</feature>
<dbReference type="GO" id="GO:0005886">
    <property type="term" value="C:plasma membrane"/>
    <property type="evidence" value="ECO:0007669"/>
    <property type="project" value="UniProtKB-SubCell"/>
</dbReference>